<keyword evidence="2" id="KW-1185">Reference proteome</keyword>
<protein>
    <submittedName>
        <fullName evidence="3">Beclin 1-associated autophagy-related key regulator-like isoform X1</fullName>
    </submittedName>
</protein>
<keyword evidence="1" id="KW-0175">Coiled coil</keyword>
<dbReference type="RefSeq" id="XP_022257043.1">
    <property type="nucleotide sequence ID" value="XM_022401335.1"/>
</dbReference>
<proteinExistence type="predicted"/>
<reference evidence="3" key="1">
    <citation type="submission" date="2025-08" db="UniProtKB">
        <authorList>
            <consortium name="RefSeq"/>
        </authorList>
    </citation>
    <scope>IDENTIFICATION</scope>
    <source>
        <tissue evidence="3">Muscle</tissue>
    </source>
</reference>
<dbReference type="PANTHER" id="PTHR13664">
    <property type="entry name" value="BECLIN 1-ASSOCIATED AUTOPHAGY-RELATED KEY REGULATOR"/>
    <property type="match status" value="1"/>
</dbReference>
<dbReference type="InterPro" id="IPR018791">
    <property type="entry name" value="UV_resistance/autophagy_Atg14"/>
</dbReference>
<evidence type="ECO:0000313" key="3">
    <source>
        <dbReference type="RefSeq" id="XP_022257043.1"/>
    </source>
</evidence>
<gene>
    <name evidence="3" type="primary">LOC106472794</name>
</gene>
<sequence length="495" mass="55508">MAASSSSNDSSSAPTDFYLSSSLSSNNGRGSVFGGEKCPLCFHSKRAFFCQDCIRNGDFTHSKSRYPERYAEKKLKLFKGSQEKSVLLESCKDRFSSQSRFRHLASKKQQILRRIELLELSLKENKEILQAEKSKFQTHVEDIQNLTNKVPKYKEKLQKIWRYISHCQNTTEAQRELLQSVTTNLKSVVRENVSQLTTWIFPVKEIDSRQISQDKLLDCMTVGLYETVGPVADLAEAQQTTYVKGKWIYTDDNWDLQYQIVKSCLNGNGDYSAYSVWVTQHKESVPSGSGESCLRNPGYNIAAALTHLTQLVSVLAFYLNQQLPQNLCYSEFCSHELTEEQFAHKVAKLNANVLHLCLSQNIDSKLLSPRQTIPNLLLLLDPNASDLGRCGVYEISTQLLDSVEKSLEKDLQLTEEHTMGTEDADFAGEWETVSELPAIEEVTFPTRGSHSTMTVVHSQTHPIHHPDATTSIAGGLMSSAAASVASLWRAATGQK</sequence>
<accession>A0ABM1TMD7</accession>
<evidence type="ECO:0000256" key="1">
    <source>
        <dbReference type="ARBA" id="ARBA00023054"/>
    </source>
</evidence>
<organism evidence="2 3">
    <name type="scientific">Limulus polyphemus</name>
    <name type="common">Atlantic horseshoe crab</name>
    <dbReference type="NCBI Taxonomy" id="6850"/>
    <lineage>
        <taxon>Eukaryota</taxon>
        <taxon>Metazoa</taxon>
        <taxon>Ecdysozoa</taxon>
        <taxon>Arthropoda</taxon>
        <taxon>Chelicerata</taxon>
        <taxon>Merostomata</taxon>
        <taxon>Xiphosura</taxon>
        <taxon>Limulidae</taxon>
        <taxon>Limulus</taxon>
    </lineage>
</organism>
<name>A0ABM1TMD7_LIMPO</name>
<dbReference type="GeneID" id="106472794"/>
<dbReference type="PANTHER" id="PTHR13664:SF0">
    <property type="entry name" value="BECLIN 1-ASSOCIATED AUTOPHAGY-RELATED KEY REGULATOR"/>
    <property type="match status" value="1"/>
</dbReference>
<dbReference type="Proteomes" id="UP000694941">
    <property type="component" value="Unplaced"/>
</dbReference>
<dbReference type="Pfam" id="PF10186">
    <property type="entry name" value="ATG14"/>
    <property type="match status" value="1"/>
</dbReference>
<evidence type="ECO:0000313" key="2">
    <source>
        <dbReference type="Proteomes" id="UP000694941"/>
    </source>
</evidence>